<gene>
    <name evidence="7" type="ORF">EYH45_06280</name>
</gene>
<feature type="transmembrane region" description="Helical" evidence="6">
    <location>
        <begin position="41"/>
        <end position="61"/>
    </location>
</feature>
<feature type="transmembrane region" description="Helical" evidence="6">
    <location>
        <begin position="120"/>
        <end position="143"/>
    </location>
</feature>
<dbReference type="PANTHER" id="PTHR30482:SF17">
    <property type="entry name" value="ABC TRANSPORTER ATP-BINDING PROTEIN"/>
    <property type="match status" value="1"/>
</dbReference>
<feature type="transmembrane region" description="Helical" evidence="6">
    <location>
        <begin position="94"/>
        <end position="114"/>
    </location>
</feature>
<keyword evidence="2" id="KW-1003">Cell membrane</keyword>
<feature type="transmembrane region" description="Helical" evidence="6">
    <location>
        <begin position="67"/>
        <end position="87"/>
    </location>
</feature>
<evidence type="ECO:0000313" key="7">
    <source>
        <dbReference type="EMBL" id="HIQ30153.1"/>
    </source>
</evidence>
<proteinExistence type="predicted"/>
<sequence length="164" mass="17818">MSIIHVSAKKQLIGYAVMLLVFASVPLLVRAGILTDFHQNLLMYAIIFAIAGLAFNILLGYSGLLSFGHAAYFAVGAYTVALAPQFIQAPSYEILLILAIISSAIVSMAFGYIAVRLTRIFFAIMTLALTQLVWALILKLYWYTGGSDGINVKAKPLLGIPFNE</sequence>
<evidence type="ECO:0000256" key="2">
    <source>
        <dbReference type="ARBA" id="ARBA00022475"/>
    </source>
</evidence>
<dbReference type="PANTHER" id="PTHR30482">
    <property type="entry name" value="HIGH-AFFINITY BRANCHED-CHAIN AMINO ACID TRANSPORT SYSTEM PERMEASE"/>
    <property type="match status" value="1"/>
</dbReference>
<evidence type="ECO:0000256" key="6">
    <source>
        <dbReference type="SAM" id="Phobius"/>
    </source>
</evidence>
<reference evidence="7" key="1">
    <citation type="journal article" date="2020" name="ISME J.">
        <title>Gammaproteobacteria mediating utilization of methyl-, sulfur- and petroleum organic compounds in deep ocean hydrothermal plumes.</title>
        <authorList>
            <person name="Zhou Z."/>
            <person name="Liu Y."/>
            <person name="Pan J."/>
            <person name="Cron B.R."/>
            <person name="Toner B.M."/>
            <person name="Anantharaman K."/>
            <person name="Breier J.A."/>
            <person name="Dick G.J."/>
            <person name="Li M."/>
        </authorList>
    </citation>
    <scope>NUCLEOTIDE SEQUENCE</scope>
    <source>
        <strain evidence="7">SZUA-1515</strain>
    </source>
</reference>
<dbReference type="EMBL" id="DQVM01000119">
    <property type="protein sequence ID" value="HIQ30153.1"/>
    <property type="molecule type" value="Genomic_DNA"/>
</dbReference>
<name>A0A833A502_CALS0</name>
<dbReference type="GO" id="GO:0005886">
    <property type="term" value="C:plasma membrane"/>
    <property type="evidence" value="ECO:0007669"/>
    <property type="project" value="UniProtKB-SubCell"/>
</dbReference>
<dbReference type="GO" id="GO:0015658">
    <property type="term" value="F:branched-chain amino acid transmembrane transporter activity"/>
    <property type="evidence" value="ECO:0007669"/>
    <property type="project" value="InterPro"/>
</dbReference>
<feature type="non-terminal residue" evidence="7">
    <location>
        <position position="164"/>
    </location>
</feature>
<keyword evidence="5 6" id="KW-0472">Membrane</keyword>
<evidence type="ECO:0000256" key="5">
    <source>
        <dbReference type="ARBA" id="ARBA00023136"/>
    </source>
</evidence>
<evidence type="ECO:0000313" key="8">
    <source>
        <dbReference type="Proteomes" id="UP000608579"/>
    </source>
</evidence>
<dbReference type="Pfam" id="PF02653">
    <property type="entry name" value="BPD_transp_2"/>
    <property type="match status" value="1"/>
</dbReference>
<dbReference type="InterPro" id="IPR001851">
    <property type="entry name" value="ABC_transp_permease"/>
</dbReference>
<dbReference type="AlphaFoldDB" id="A0A833A502"/>
<evidence type="ECO:0000256" key="4">
    <source>
        <dbReference type="ARBA" id="ARBA00022989"/>
    </source>
</evidence>
<protein>
    <submittedName>
        <fullName evidence="7">Branched-chain amino acid ABC transporter permease</fullName>
    </submittedName>
</protein>
<dbReference type="Proteomes" id="UP000608579">
    <property type="component" value="Unassembled WGS sequence"/>
</dbReference>
<dbReference type="CDD" id="cd06581">
    <property type="entry name" value="TM_PBP1_LivM_like"/>
    <property type="match status" value="1"/>
</dbReference>
<evidence type="ECO:0000256" key="1">
    <source>
        <dbReference type="ARBA" id="ARBA00004651"/>
    </source>
</evidence>
<evidence type="ECO:0000256" key="3">
    <source>
        <dbReference type="ARBA" id="ARBA00022692"/>
    </source>
</evidence>
<feature type="transmembrane region" description="Helical" evidence="6">
    <location>
        <begin position="12"/>
        <end position="29"/>
    </location>
</feature>
<accession>A0A833A502</accession>
<keyword evidence="3 6" id="KW-0812">Transmembrane</keyword>
<keyword evidence="4 6" id="KW-1133">Transmembrane helix</keyword>
<dbReference type="InterPro" id="IPR043428">
    <property type="entry name" value="LivM-like"/>
</dbReference>
<comment type="caution">
    <text evidence="7">The sequence shown here is derived from an EMBL/GenBank/DDBJ whole genome shotgun (WGS) entry which is preliminary data.</text>
</comment>
<organism evidence="7 8">
    <name type="scientific">Caldiarchaeum subterraneum</name>
    <dbReference type="NCBI Taxonomy" id="311458"/>
    <lineage>
        <taxon>Archaea</taxon>
        <taxon>Nitrososphaerota</taxon>
        <taxon>Candidatus Caldarchaeales</taxon>
        <taxon>Candidatus Caldarchaeaceae</taxon>
        <taxon>Candidatus Caldarchaeum</taxon>
    </lineage>
</organism>
<comment type="subcellular location">
    <subcellularLocation>
        <location evidence="1">Cell membrane</location>
        <topology evidence="1">Multi-pass membrane protein</topology>
    </subcellularLocation>
</comment>